<evidence type="ECO:0000313" key="7">
    <source>
        <dbReference type="Proteomes" id="UP000004995"/>
    </source>
</evidence>
<dbReference type="PROSITE" id="PS50144">
    <property type="entry name" value="MATH"/>
    <property type="match status" value="1"/>
</dbReference>
<evidence type="ECO:0000259" key="4">
    <source>
        <dbReference type="PROSITE" id="PS50097"/>
    </source>
</evidence>
<dbReference type="EnsemblPlants" id="KQK99016">
    <property type="protein sequence ID" value="KQK99016"/>
    <property type="gene ID" value="SETIT_012725mg"/>
</dbReference>
<dbReference type="SUPFAM" id="SSF54695">
    <property type="entry name" value="POZ domain"/>
    <property type="match status" value="1"/>
</dbReference>
<dbReference type="SUPFAM" id="SSF49599">
    <property type="entry name" value="TRAF domain-like"/>
    <property type="match status" value="1"/>
</dbReference>
<dbReference type="PROSITE" id="PS50097">
    <property type="entry name" value="BTB"/>
    <property type="match status" value="1"/>
</dbReference>
<reference evidence="6" key="2">
    <citation type="submission" date="2018-08" db="UniProtKB">
        <authorList>
            <consortium name="EnsemblPlants"/>
        </authorList>
    </citation>
    <scope>IDENTIFICATION</scope>
    <source>
        <strain evidence="6">Yugu1</strain>
    </source>
</reference>
<dbReference type="SMART" id="SM00225">
    <property type="entry name" value="BTB"/>
    <property type="match status" value="1"/>
</dbReference>
<reference evidence="7" key="1">
    <citation type="journal article" date="2012" name="Nat. Biotechnol.">
        <title>Reference genome sequence of the model plant Setaria.</title>
        <authorList>
            <person name="Bennetzen J.L."/>
            <person name="Schmutz J."/>
            <person name="Wang H."/>
            <person name="Percifield R."/>
            <person name="Hawkins J."/>
            <person name="Pontaroli A.C."/>
            <person name="Estep M."/>
            <person name="Feng L."/>
            <person name="Vaughn J.N."/>
            <person name="Grimwood J."/>
            <person name="Jenkins J."/>
            <person name="Barry K."/>
            <person name="Lindquist E."/>
            <person name="Hellsten U."/>
            <person name="Deshpande S."/>
            <person name="Wang X."/>
            <person name="Wu X."/>
            <person name="Mitros T."/>
            <person name="Triplett J."/>
            <person name="Yang X."/>
            <person name="Ye C.Y."/>
            <person name="Mauro-Herrera M."/>
            <person name="Wang L."/>
            <person name="Li P."/>
            <person name="Sharma M."/>
            <person name="Sharma R."/>
            <person name="Ronald P.C."/>
            <person name="Panaud O."/>
            <person name="Kellogg E.A."/>
            <person name="Brutnell T.P."/>
            <person name="Doust A.N."/>
            <person name="Tuskan G.A."/>
            <person name="Rokhsar D."/>
            <person name="Devos K.M."/>
        </authorList>
    </citation>
    <scope>NUCLEOTIDE SEQUENCE [LARGE SCALE GENOMIC DNA]</scope>
    <source>
        <strain evidence="7">cv. Yugu1</strain>
    </source>
</reference>
<dbReference type="AlphaFoldDB" id="K3YEQ9"/>
<accession>K3YEQ9</accession>
<evidence type="ECO:0000259" key="5">
    <source>
        <dbReference type="PROSITE" id="PS50144"/>
    </source>
</evidence>
<protein>
    <recommendedName>
        <fullName evidence="8">BTB domain-containing protein</fullName>
    </recommendedName>
</protein>
<dbReference type="InterPro" id="IPR056423">
    <property type="entry name" value="BACK_BPM_SPOP"/>
</dbReference>
<dbReference type="CDD" id="cd00121">
    <property type="entry name" value="MATH"/>
    <property type="match status" value="1"/>
</dbReference>
<feature type="domain" description="BTB" evidence="4">
    <location>
        <begin position="194"/>
        <end position="261"/>
    </location>
</feature>
<evidence type="ECO:0000256" key="1">
    <source>
        <dbReference type="ARBA" id="ARBA00004906"/>
    </source>
</evidence>
<dbReference type="PANTHER" id="PTHR26379">
    <property type="entry name" value="BTB/POZ AND MATH DOMAIN-CONTAINING PROTEIN 1"/>
    <property type="match status" value="1"/>
</dbReference>
<feature type="region of interest" description="Disordered" evidence="3">
    <location>
        <begin position="1"/>
        <end position="20"/>
    </location>
</feature>
<dbReference type="Gene3D" id="3.30.710.10">
    <property type="entry name" value="Potassium Channel Kv1.1, Chain A"/>
    <property type="match status" value="1"/>
</dbReference>
<evidence type="ECO:0008006" key="8">
    <source>
        <dbReference type="Google" id="ProtNLM"/>
    </source>
</evidence>
<dbReference type="Gene3D" id="2.60.210.10">
    <property type="entry name" value="Apoptosis, Tumor Necrosis Factor Receptor Associated Protein 2, Chain A"/>
    <property type="match status" value="1"/>
</dbReference>
<dbReference type="HOGENOM" id="CLU_004253_2_0_1"/>
<dbReference type="InParanoid" id="K3YEQ9"/>
<dbReference type="InterPro" id="IPR008974">
    <property type="entry name" value="TRAF-like"/>
</dbReference>
<dbReference type="Pfam" id="PF22486">
    <property type="entry name" value="MATH_2"/>
    <property type="match status" value="1"/>
</dbReference>
<dbReference type="EMBL" id="AGNK02004514">
    <property type="status" value="NOT_ANNOTATED_CDS"/>
    <property type="molecule type" value="Genomic_DNA"/>
</dbReference>
<dbReference type="InterPro" id="IPR045005">
    <property type="entry name" value="BPM1-6"/>
</dbReference>
<dbReference type="InterPro" id="IPR002083">
    <property type="entry name" value="MATH/TRAF_dom"/>
</dbReference>
<dbReference type="Pfam" id="PF00651">
    <property type="entry name" value="BTB"/>
    <property type="match status" value="1"/>
</dbReference>
<dbReference type="InterPro" id="IPR011333">
    <property type="entry name" value="SKP1/BTB/POZ_sf"/>
</dbReference>
<dbReference type="GO" id="GO:0016567">
    <property type="term" value="P:protein ubiquitination"/>
    <property type="evidence" value="ECO:0007669"/>
    <property type="project" value="InterPro"/>
</dbReference>
<keyword evidence="7" id="KW-1185">Reference proteome</keyword>
<dbReference type="eggNOG" id="KOG1987">
    <property type="taxonomic scope" value="Eukaryota"/>
</dbReference>
<feature type="domain" description="MATH" evidence="5">
    <location>
        <begin position="29"/>
        <end position="167"/>
    </location>
</feature>
<evidence type="ECO:0000313" key="6">
    <source>
        <dbReference type="EnsemblPlants" id="KQK99016"/>
    </source>
</evidence>
<dbReference type="OMA" id="SFTIRCA"/>
<sequence>MADNNSASGVKPSLQATTTSSGCLTQGIPATHDFEVTNYSLLEGMGIGECVKSTTFSAGGCDWYIVFYPDGDNNTEHEGAFTSVYLCFVGGPVGARVKFKFSLFNKGYRVSTTTGKRKKAKEANLLKTQATTYARVGESWGTDKELLQASNGCFTIRCDMSIIRSHTEDNSVIQIPESVLHQDLARMLKDREGTDVTFSVGDRFFHAHRYVLAARSKVFKAQLFGTMKEEDARCIKVDNMEPAAFEGLLHYIYTDSLSDDCTVDRIMAPQHLLVAADRYGLDRLRMMCDARLSGWIDVQSVATTLALAEQHQCARLKHDCLMFLRWPDVLRAAMKTEGFNHLIASYPSVASDVLEMAISARIDQ</sequence>
<comment type="pathway">
    <text evidence="1">Protein modification; protein ubiquitination.</text>
</comment>
<dbReference type="Gramene" id="KQK99016">
    <property type="protein sequence ID" value="KQK99016"/>
    <property type="gene ID" value="SETIT_012725mg"/>
</dbReference>
<evidence type="ECO:0000256" key="3">
    <source>
        <dbReference type="SAM" id="MobiDB-lite"/>
    </source>
</evidence>
<dbReference type="Proteomes" id="UP000004995">
    <property type="component" value="Unassembled WGS sequence"/>
</dbReference>
<dbReference type="PANTHER" id="PTHR26379:SF515">
    <property type="entry name" value="BTB DOMAIN-CONTAINING PROTEIN"/>
    <property type="match status" value="1"/>
</dbReference>
<dbReference type="Pfam" id="PF24570">
    <property type="entry name" value="BACK_BPM_SPOP"/>
    <property type="match status" value="1"/>
</dbReference>
<proteinExistence type="inferred from homology"/>
<dbReference type="Gene3D" id="1.25.40.420">
    <property type="match status" value="1"/>
</dbReference>
<comment type="similarity">
    <text evidence="2">Belongs to the Tdpoz family.</text>
</comment>
<organism evidence="6 7">
    <name type="scientific">Setaria italica</name>
    <name type="common">Foxtail millet</name>
    <name type="synonym">Panicum italicum</name>
    <dbReference type="NCBI Taxonomy" id="4555"/>
    <lineage>
        <taxon>Eukaryota</taxon>
        <taxon>Viridiplantae</taxon>
        <taxon>Streptophyta</taxon>
        <taxon>Embryophyta</taxon>
        <taxon>Tracheophyta</taxon>
        <taxon>Spermatophyta</taxon>
        <taxon>Magnoliopsida</taxon>
        <taxon>Liliopsida</taxon>
        <taxon>Poales</taxon>
        <taxon>Poaceae</taxon>
        <taxon>PACMAD clade</taxon>
        <taxon>Panicoideae</taxon>
        <taxon>Panicodae</taxon>
        <taxon>Paniceae</taxon>
        <taxon>Cenchrinae</taxon>
        <taxon>Setaria</taxon>
    </lineage>
</organism>
<name>K3YEQ9_SETIT</name>
<evidence type="ECO:0000256" key="2">
    <source>
        <dbReference type="ARBA" id="ARBA00010846"/>
    </source>
</evidence>
<dbReference type="InterPro" id="IPR000210">
    <property type="entry name" value="BTB/POZ_dom"/>
</dbReference>